<evidence type="ECO:0000313" key="8">
    <source>
        <dbReference type="EMBL" id="MDT9597721.1"/>
    </source>
</evidence>
<evidence type="ECO:0000256" key="6">
    <source>
        <dbReference type="HAMAP-Rule" id="MF_01930"/>
    </source>
</evidence>
<dbReference type="SUPFAM" id="SSF53328">
    <property type="entry name" value="Formyltransferase"/>
    <property type="match status" value="1"/>
</dbReference>
<feature type="domain" description="Formyl transferase N-terminal" evidence="7">
    <location>
        <begin position="6"/>
        <end position="184"/>
    </location>
</feature>
<comment type="catalytic activity">
    <reaction evidence="5 6">
        <text>N(1)-(5-phospho-beta-D-ribosyl)glycinamide + (6R)-10-formyltetrahydrofolate = N(2)-formyl-N(1)-(5-phospho-beta-D-ribosyl)glycinamide + (6S)-5,6,7,8-tetrahydrofolate + H(+)</text>
        <dbReference type="Rhea" id="RHEA:15053"/>
        <dbReference type="ChEBI" id="CHEBI:15378"/>
        <dbReference type="ChEBI" id="CHEBI:57453"/>
        <dbReference type="ChEBI" id="CHEBI:143788"/>
        <dbReference type="ChEBI" id="CHEBI:147286"/>
        <dbReference type="ChEBI" id="CHEBI:195366"/>
        <dbReference type="EC" id="2.1.2.2"/>
    </reaction>
</comment>
<evidence type="ECO:0000256" key="3">
    <source>
        <dbReference type="ARBA" id="ARBA00022755"/>
    </source>
</evidence>
<evidence type="ECO:0000256" key="1">
    <source>
        <dbReference type="ARBA" id="ARBA00005054"/>
    </source>
</evidence>
<dbReference type="Gene3D" id="3.40.50.170">
    <property type="entry name" value="Formyl transferase, N-terminal domain"/>
    <property type="match status" value="1"/>
</dbReference>
<sequence>MAERIKVGVLLSGRGTNMIALSEYKRREERNYDIVFVGSNVPEARGLVVARRLGIPNWAQSHRGMERAAFDRLVDAELRRHQVELIALAGYMRLLSAEFIRSWADRILNIHPSLLPLYKGLDTHKRALASGDLYAGCSVHLVTEELDAGPVLAQTKIRIRPRDDAETLAERVLEEEHKLYPAALDEFAGKLLDKRQAGDRNREGGQA</sequence>
<dbReference type="PANTHER" id="PTHR43369:SF2">
    <property type="entry name" value="PHOSPHORIBOSYLGLYCINAMIDE FORMYLTRANSFERASE"/>
    <property type="match status" value="1"/>
</dbReference>
<feature type="binding site" evidence="6">
    <location>
        <begin position="92"/>
        <end position="95"/>
    </location>
    <ligand>
        <name>(6R)-10-formyltetrahydrofolate</name>
        <dbReference type="ChEBI" id="CHEBI:195366"/>
    </ligand>
</feature>
<keyword evidence="2 6" id="KW-0808">Transferase</keyword>
<dbReference type="Pfam" id="PF00551">
    <property type="entry name" value="Formyl_trans_N"/>
    <property type="match status" value="1"/>
</dbReference>
<dbReference type="NCBIfam" id="TIGR00639">
    <property type="entry name" value="PurN"/>
    <property type="match status" value="1"/>
</dbReference>
<feature type="binding site" evidence="6">
    <location>
        <position position="109"/>
    </location>
    <ligand>
        <name>(6R)-10-formyltetrahydrofolate</name>
        <dbReference type="ChEBI" id="CHEBI:195366"/>
    </ligand>
</feature>
<evidence type="ECO:0000313" key="9">
    <source>
        <dbReference type="Proteomes" id="UP001259572"/>
    </source>
</evidence>
<dbReference type="EC" id="2.1.2.2" evidence="6"/>
<evidence type="ECO:0000256" key="2">
    <source>
        <dbReference type="ARBA" id="ARBA00022679"/>
    </source>
</evidence>
<dbReference type="Proteomes" id="UP001259572">
    <property type="component" value="Unassembled WGS sequence"/>
</dbReference>
<accession>A0ABU3Q2S8</accession>
<evidence type="ECO:0000256" key="5">
    <source>
        <dbReference type="ARBA" id="ARBA00047664"/>
    </source>
</evidence>
<protein>
    <recommendedName>
        <fullName evidence="6">Phosphoribosylglycinamide formyltransferase</fullName>
        <ecNumber evidence="6">2.1.2.2</ecNumber>
    </recommendedName>
    <alternativeName>
        <fullName evidence="6">5'-phosphoribosylglycinamide transformylase</fullName>
    </alternativeName>
    <alternativeName>
        <fullName evidence="6">GAR transformylase</fullName>
        <shortName evidence="6">GART</shortName>
    </alternativeName>
</protein>
<gene>
    <name evidence="6 8" type="primary">purN</name>
    <name evidence="8" type="ORF">RQX22_02000</name>
</gene>
<reference evidence="8 9" key="1">
    <citation type="submission" date="2023-05" db="EMBL/GenBank/DDBJ databases">
        <authorList>
            <person name="Guo Y."/>
        </authorList>
    </citation>
    <scope>NUCLEOTIDE SEQUENCE [LARGE SCALE GENOMIC DNA]</scope>
    <source>
        <strain evidence="8 9">GR2756</strain>
    </source>
</reference>
<dbReference type="InterPro" id="IPR001555">
    <property type="entry name" value="GART_AS"/>
</dbReference>
<feature type="binding site" evidence="6">
    <location>
        <position position="67"/>
    </location>
    <ligand>
        <name>(6R)-10-formyltetrahydrofolate</name>
        <dbReference type="ChEBI" id="CHEBI:195366"/>
    </ligand>
</feature>
<proteinExistence type="inferred from homology"/>
<comment type="function">
    <text evidence="6">Catalyzes the transfer of a formyl group from 10-formyltetrahydrofolate to 5-phospho-ribosyl-glycinamide (GAR), producing 5-phospho-ribosyl-N-formylglycinamide (FGAR) and tetrahydrofolate.</text>
</comment>
<name>A0ABU3Q2S8_9SPHN</name>
<comment type="similarity">
    <text evidence="4 6">Belongs to the GART family.</text>
</comment>
<dbReference type="GO" id="GO:0004644">
    <property type="term" value="F:phosphoribosylglycinamide formyltransferase activity"/>
    <property type="evidence" value="ECO:0007669"/>
    <property type="project" value="UniProtKB-EC"/>
</dbReference>
<feature type="active site" description="Proton donor" evidence="6">
    <location>
        <position position="111"/>
    </location>
</feature>
<keyword evidence="3 6" id="KW-0658">Purine biosynthesis</keyword>
<comment type="caution">
    <text evidence="8">The sequence shown here is derived from an EMBL/GenBank/DDBJ whole genome shotgun (WGS) entry which is preliminary data.</text>
</comment>
<dbReference type="PROSITE" id="PS00373">
    <property type="entry name" value="GART"/>
    <property type="match status" value="1"/>
</dbReference>
<dbReference type="InterPro" id="IPR036477">
    <property type="entry name" value="Formyl_transf_N_sf"/>
</dbReference>
<evidence type="ECO:0000256" key="4">
    <source>
        <dbReference type="ARBA" id="ARBA00038440"/>
    </source>
</evidence>
<dbReference type="InterPro" id="IPR002376">
    <property type="entry name" value="Formyl_transf_N"/>
</dbReference>
<comment type="pathway">
    <text evidence="1 6">Purine metabolism; IMP biosynthesis via de novo pathway; N(2)-formyl-N(1)-(5-phospho-D-ribosyl)glycinamide from N(1)-(5-phospho-D-ribosyl)glycinamide (10-formyl THF route): step 1/1.</text>
</comment>
<feature type="binding site" evidence="6">
    <location>
        <begin position="15"/>
        <end position="17"/>
    </location>
    <ligand>
        <name>N(1)-(5-phospho-beta-D-ribosyl)glycinamide</name>
        <dbReference type="ChEBI" id="CHEBI:143788"/>
    </ligand>
</feature>
<dbReference type="EMBL" id="JAVUPU010000001">
    <property type="protein sequence ID" value="MDT9597721.1"/>
    <property type="molecule type" value="Genomic_DNA"/>
</dbReference>
<organism evidence="8 9">
    <name type="scientific">Sphingosinicella rhizophila</name>
    <dbReference type="NCBI Taxonomy" id="3050082"/>
    <lineage>
        <taxon>Bacteria</taxon>
        <taxon>Pseudomonadati</taxon>
        <taxon>Pseudomonadota</taxon>
        <taxon>Alphaproteobacteria</taxon>
        <taxon>Sphingomonadales</taxon>
        <taxon>Sphingosinicellaceae</taxon>
        <taxon>Sphingosinicella</taxon>
    </lineage>
</organism>
<dbReference type="HAMAP" id="MF_01930">
    <property type="entry name" value="PurN"/>
    <property type="match status" value="1"/>
</dbReference>
<dbReference type="CDD" id="cd08645">
    <property type="entry name" value="FMT_core_GART"/>
    <property type="match status" value="1"/>
</dbReference>
<keyword evidence="9" id="KW-1185">Reference proteome</keyword>
<dbReference type="PANTHER" id="PTHR43369">
    <property type="entry name" value="PHOSPHORIBOSYLGLYCINAMIDE FORMYLTRANSFERASE"/>
    <property type="match status" value="1"/>
</dbReference>
<evidence type="ECO:0000259" key="7">
    <source>
        <dbReference type="Pfam" id="PF00551"/>
    </source>
</evidence>
<feature type="site" description="Raises pKa of active site His" evidence="6">
    <location>
        <position position="147"/>
    </location>
</feature>
<dbReference type="RefSeq" id="WP_315723153.1">
    <property type="nucleotide sequence ID" value="NZ_JAVUPU010000001.1"/>
</dbReference>
<dbReference type="InterPro" id="IPR004607">
    <property type="entry name" value="GART"/>
</dbReference>